<evidence type="ECO:0000313" key="3">
    <source>
        <dbReference type="Proteomes" id="UP001606302"/>
    </source>
</evidence>
<evidence type="ECO:0000256" key="1">
    <source>
        <dbReference type="SAM" id="Phobius"/>
    </source>
</evidence>
<keyword evidence="3" id="KW-1185">Reference proteome</keyword>
<feature type="transmembrane region" description="Helical" evidence="1">
    <location>
        <begin position="126"/>
        <end position="147"/>
    </location>
</feature>
<dbReference type="Proteomes" id="UP001606302">
    <property type="component" value="Unassembled WGS sequence"/>
</dbReference>
<proteinExistence type="predicted"/>
<comment type="caution">
    <text evidence="2">The sequence shown here is derived from an EMBL/GenBank/DDBJ whole genome shotgun (WGS) entry which is preliminary data.</text>
</comment>
<dbReference type="EMBL" id="JBIGHX010000001">
    <property type="protein sequence ID" value="MFG6460104.1"/>
    <property type="molecule type" value="Genomic_DNA"/>
</dbReference>
<sequence length="204" mass="22764">MDRQIQHQIGRLLDDVLHEILTEKPDVLAQRRIRRRSMMGTTLLGLAAISGVTAALFPVVPDLVAVRFVLAATAFVLLGAGGWLINRSISEELRNHRRRLADDVHRALAGTLGVRSPIEIRRQQKYGNGMLVLGAFCLCVMAMPVPHKKPLDSVMWAVFTASVIWVGTLHRLRAIKEMARARAMLEADLSRQTAKAGRHLQRIQ</sequence>
<protein>
    <submittedName>
        <fullName evidence="2">Uncharacterized protein</fullName>
    </submittedName>
</protein>
<gene>
    <name evidence="2" type="ORF">ACG04Q_00890</name>
</gene>
<keyword evidence="1" id="KW-1133">Transmembrane helix</keyword>
<evidence type="ECO:0000313" key="2">
    <source>
        <dbReference type="EMBL" id="MFG6460104.1"/>
    </source>
</evidence>
<keyword evidence="1" id="KW-0472">Membrane</keyword>
<reference evidence="2 3" key="1">
    <citation type="submission" date="2024-08" db="EMBL/GenBank/DDBJ databases">
        <authorList>
            <person name="Lu H."/>
        </authorList>
    </citation>
    <scope>NUCLEOTIDE SEQUENCE [LARGE SCALE GENOMIC DNA]</scope>
    <source>
        <strain evidence="2 3">DXS20W</strain>
    </source>
</reference>
<organism evidence="2 3">
    <name type="scientific">Pelomonas lactea</name>
    <dbReference type="NCBI Taxonomy" id="3299030"/>
    <lineage>
        <taxon>Bacteria</taxon>
        <taxon>Pseudomonadati</taxon>
        <taxon>Pseudomonadota</taxon>
        <taxon>Betaproteobacteria</taxon>
        <taxon>Burkholderiales</taxon>
        <taxon>Sphaerotilaceae</taxon>
        <taxon>Roseateles</taxon>
    </lineage>
</organism>
<feature type="transmembrane region" description="Helical" evidence="1">
    <location>
        <begin position="38"/>
        <end position="59"/>
    </location>
</feature>
<feature type="transmembrane region" description="Helical" evidence="1">
    <location>
        <begin position="153"/>
        <end position="172"/>
    </location>
</feature>
<accession>A0ABW7GE07</accession>
<keyword evidence="1" id="KW-0812">Transmembrane</keyword>
<feature type="transmembrane region" description="Helical" evidence="1">
    <location>
        <begin position="65"/>
        <end position="85"/>
    </location>
</feature>
<name>A0ABW7GE07_9BURK</name>